<dbReference type="AlphaFoldDB" id="A0A7W0CMV1"/>
<feature type="domain" description="AMP-dependent synthetase/ligase" evidence="1">
    <location>
        <begin position="14"/>
        <end position="86"/>
    </location>
</feature>
<dbReference type="Gene3D" id="3.40.50.12780">
    <property type="entry name" value="N-terminal domain of ligase-like"/>
    <property type="match status" value="1"/>
</dbReference>
<reference evidence="2 3" key="1">
    <citation type="submission" date="2020-07" db="EMBL/GenBank/DDBJ databases">
        <title>Genomic Encyclopedia of Type Strains, Phase IV (KMG-IV): sequencing the most valuable type-strain genomes for metagenomic binning, comparative biology and taxonomic classification.</title>
        <authorList>
            <person name="Goeker M."/>
        </authorList>
    </citation>
    <scope>NUCLEOTIDE SEQUENCE [LARGE SCALE GENOMIC DNA]</scope>
    <source>
        <strain evidence="2 3">DSM 45533</strain>
    </source>
</reference>
<dbReference type="InterPro" id="IPR042099">
    <property type="entry name" value="ANL_N_sf"/>
</dbReference>
<proteinExistence type="predicted"/>
<name>A0A7W0CMV1_9ACTN</name>
<sequence>MTWTELVLSATPERGDRLAVTEVRTGEVLSYAALSRRVTQAAAGLRRRGLRPGDRVSIDLPPGIALLLAVHSVSWAGGVVSFARPNGLARMAVTYNRFDAEETRPVFTVEPTPGASTFAELYTGDSLEFGPIAGPALALGDRVLSQADLTDDLRRMAKGGMIGRGDVVLAAVSDPMRLLRLLGLALMSGAHVVLAYEPTLIGCRVLMSEHRATVMVGPPDLGRRLAGQRGIRVVDEMVFSQRP</sequence>
<dbReference type="RefSeq" id="WP_181612698.1">
    <property type="nucleotide sequence ID" value="NZ_BAABAM010000005.1"/>
</dbReference>
<comment type="caution">
    <text evidence="2">The sequence shown here is derived from an EMBL/GenBank/DDBJ whole genome shotgun (WGS) entry which is preliminary data.</text>
</comment>
<evidence type="ECO:0000259" key="1">
    <source>
        <dbReference type="Pfam" id="PF00501"/>
    </source>
</evidence>
<evidence type="ECO:0000313" key="2">
    <source>
        <dbReference type="EMBL" id="MBA2893954.1"/>
    </source>
</evidence>
<protein>
    <recommendedName>
        <fullName evidence="1">AMP-dependent synthetase/ligase domain-containing protein</fullName>
    </recommendedName>
</protein>
<evidence type="ECO:0000313" key="3">
    <source>
        <dbReference type="Proteomes" id="UP000530928"/>
    </source>
</evidence>
<dbReference type="EMBL" id="JACDUR010000005">
    <property type="protein sequence ID" value="MBA2893954.1"/>
    <property type="molecule type" value="Genomic_DNA"/>
</dbReference>
<dbReference type="InterPro" id="IPR000873">
    <property type="entry name" value="AMP-dep_synth/lig_dom"/>
</dbReference>
<accession>A0A7W0CMV1</accession>
<dbReference type="SUPFAM" id="SSF56801">
    <property type="entry name" value="Acetyl-CoA synthetase-like"/>
    <property type="match status" value="1"/>
</dbReference>
<keyword evidence="3" id="KW-1185">Reference proteome</keyword>
<dbReference type="Pfam" id="PF00501">
    <property type="entry name" value="AMP-binding"/>
    <property type="match status" value="1"/>
</dbReference>
<gene>
    <name evidence="2" type="ORF">HNR30_005315</name>
</gene>
<organism evidence="2 3">
    <name type="scientific">Nonomuraea soli</name>
    <dbReference type="NCBI Taxonomy" id="1032476"/>
    <lineage>
        <taxon>Bacteria</taxon>
        <taxon>Bacillati</taxon>
        <taxon>Actinomycetota</taxon>
        <taxon>Actinomycetes</taxon>
        <taxon>Streptosporangiales</taxon>
        <taxon>Streptosporangiaceae</taxon>
        <taxon>Nonomuraea</taxon>
    </lineage>
</organism>
<dbReference type="Proteomes" id="UP000530928">
    <property type="component" value="Unassembled WGS sequence"/>
</dbReference>